<accession>A0A0L6JTH7</accession>
<evidence type="ECO:0000313" key="4">
    <source>
        <dbReference type="Proteomes" id="UP000036923"/>
    </source>
</evidence>
<protein>
    <recommendedName>
        <fullName evidence="2">Putative zinc-finger domain-containing protein</fullName>
    </recommendedName>
</protein>
<dbReference type="RefSeq" id="WP_036937200.1">
    <property type="nucleotide sequence ID" value="NZ_JQKC01000005.1"/>
</dbReference>
<dbReference type="Pfam" id="PF13490">
    <property type="entry name" value="zf-HC2"/>
    <property type="match status" value="1"/>
</dbReference>
<dbReference type="InterPro" id="IPR027383">
    <property type="entry name" value="Znf_put"/>
</dbReference>
<feature type="transmembrane region" description="Helical" evidence="1">
    <location>
        <begin position="86"/>
        <end position="106"/>
    </location>
</feature>
<dbReference type="Proteomes" id="UP000036923">
    <property type="component" value="Unassembled WGS sequence"/>
</dbReference>
<keyword evidence="4" id="KW-1185">Reference proteome</keyword>
<dbReference type="OrthoDB" id="9808253at2"/>
<dbReference type="EMBL" id="LGTC01000001">
    <property type="protein sequence ID" value="KNY29123.1"/>
    <property type="molecule type" value="Genomic_DNA"/>
</dbReference>
<dbReference type="STRING" id="398512.Bccel_4397"/>
<organism evidence="3 4">
    <name type="scientific">Pseudobacteroides cellulosolvens ATCC 35603 = DSM 2933</name>
    <dbReference type="NCBI Taxonomy" id="398512"/>
    <lineage>
        <taxon>Bacteria</taxon>
        <taxon>Bacillati</taxon>
        <taxon>Bacillota</taxon>
        <taxon>Clostridia</taxon>
        <taxon>Eubacteriales</taxon>
        <taxon>Oscillospiraceae</taxon>
        <taxon>Pseudobacteroides</taxon>
    </lineage>
</organism>
<reference evidence="4" key="1">
    <citation type="submission" date="2015-07" db="EMBL/GenBank/DDBJ databases">
        <title>Near-Complete Genome Sequence of the Cellulolytic Bacterium Bacteroides (Pseudobacteroides) cellulosolvens ATCC 35603.</title>
        <authorList>
            <person name="Dassa B."/>
            <person name="Utturkar S.M."/>
            <person name="Klingeman D.M."/>
            <person name="Hurt R.A."/>
            <person name="Keller M."/>
            <person name="Xu J."/>
            <person name="Reddy Y.H.K."/>
            <person name="Borovok I."/>
            <person name="Grinberg I.R."/>
            <person name="Lamed R."/>
            <person name="Zhivin O."/>
            <person name="Bayer E.A."/>
            <person name="Brown S.D."/>
        </authorList>
    </citation>
    <scope>NUCLEOTIDE SEQUENCE [LARGE SCALE GENOMIC DNA]</scope>
    <source>
        <strain evidence="4">DSM 2933</strain>
    </source>
</reference>
<sequence>MSCEKFSDLIMKFFDGNISSKDDECLKQHINSCAGCRAEFNSLNEIFNCYEEDITVEPPEGFEASVMKRVKEYDDLKRKKVDRNLMIVYGATFVVMGIISMIVLMFLKNGAFPGSPVKSGGVEDAFWGVAFFAYNMVINVYLYIKANISSYASYYLFAICLIFYLVIQKSIVERANVKKAPQPTEPN</sequence>
<evidence type="ECO:0000256" key="1">
    <source>
        <dbReference type="SAM" id="Phobius"/>
    </source>
</evidence>
<feature type="transmembrane region" description="Helical" evidence="1">
    <location>
        <begin position="151"/>
        <end position="167"/>
    </location>
</feature>
<feature type="domain" description="Putative zinc-finger" evidence="2">
    <location>
        <begin position="3"/>
        <end position="37"/>
    </location>
</feature>
<keyword evidence="1" id="KW-0812">Transmembrane</keyword>
<keyword evidence="1" id="KW-1133">Transmembrane helix</keyword>
<name>A0A0L6JTH7_9FIRM</name>
<gene>
    <name evidence="3" type="ORF">Bccel_4397</name>
</gene>
<keyword evidence="1" id="KW-0472">Membrane</keyword>
<dbReference type="AlphaFoldDB" id="A0A0L6JTH7"/>
<comment type="caution">
    <text evidence="3">The sequence shown here is derived from an EMBL/GenBank/DDBJ whole genome shotgun (WGS) entry which is preliminary data.</text>
</comment>
<evidence type="ECO:0000313" key="3">
    <source>
        <dbReference type="EMBL" id="KNY29123.1"/>
    </source>
</evidence>
<proteinExistence type="predicted"/>
<dbReference type="eggNOG" id="ENOG5033PF9">
    <property type="taxonomic scope" value="Bacteria"/>
</dbReference>
<feature type="transmembrane region" description="Helical" evidence="1">
    <location>
        <begin position="126"/>
        <end position="144"/>
    </location>
</feature>
<evidence type="ECO:0000259" key="2">
    <source>
        <dbReference type="Pfam" id="PF13490"/>
    </source>
</evidence>